<dbReference type="Proteomes" id="UP001500141">
    <property type="component" value="Unassembled WGS sequence"/>
</dbReference>
<comment type="caution">
    <text evidence="1">The sequence shown here is derived from an EMBL/GenBank/DDBJ whole genome shotgun (WGS) entry which is preliminary data.</text>
</comment>
<evidence type="ECO:0008006" key="3">
    <source>
        <dbReference type="Google" id="ProtNLM"/>
    </source>
</evidence>
<dbReference type="EMBL" id="BAABIP010000007">
    <property type="protein sequence ID" value="GAA4763084.1"/>
    <property type="molecule type" value="Genomic_DNA"/>
</dbReference>
<accession>A0ABP8ZQB9</accession>
<dbReference type="SUPFAM" id="SSF49464">
    <property type="entry name" value="Carboxypeptidase regulatory domain-like"/>
    <property type="match status" value="1"/>
</dbReference>
<proteinExistence type="predicted"/>
<dbReference type="InterPro" id="IPR008969">
    <property type="entry name" value="CarboxyPept-like_regulatory"/>
</dbReference>
<keyword evidence="2" id="KW-1185">Reference proteome</keyword>
<evidence type="ECO:0000313" key="2">
    <source>
        <dbReference type="Proteomes" id="UP001500141"/>
    </source>
</evidence>
<gene>
    <name evidence="1" type="ORF">GCM10023230_10650</name>
</gene>
<reference evidence="2" key="1">
    <citation type="journal article" date="2019" name="Int. J. Syst. Evol. Microbiol.">
        <title>The Global Catalogue of Microorganisms (GCM) 10K type strain sequencing project: providing services to taxonomists for standard genome sequencing and annotation.</title>
        <authorList>
            <consortium name="The Broad Institute Genomics Platform"/>
            <consortium name="The Broad Institute Genome Sequencing Center for Infectious Disease"/>
            <person name="Wu L."/>
            <person name="Ma J."/>
        </authorList>
    </citation>
    <scope>NUCLEOTIDE SEQUENCE [LARGE SCALE GENOMIC DNA]</scope>
    <source>
        <strain evidence="2">JCM 18198</strain>
    </source>
</reference>
<protein>
    <recommendedName>
        <fullName evidence="3">Carboxypeptidase-like regulatory domain-containing protein</fullName>
    </recommendedName>
</protein>
<sequence>MSFKFKNAKMKIYLIFFLLFIDYTYSQEFAFEGYVFSKETKMPIEGASITFNFGGITLTKISDIKGRFKINDTNSLKSVKISHLSYQIREYSKISDTIFYLEEIVRNLDQVNLVNYKNNQIYTLPFTNKLKKSTCNFSWNNTIAVFIPSEESNKSRIIKNLIYEISDFQGVKGLEYLPFKANLYSVDNLSGLPEKPILENSIETKKNDKNRYVKIDVSQYNLTIPAEGIFIVLEILNKDKYPTSFIQSKIGTISAVPAIKAYAYNRNYIRKSYIKGRYELLDDRSNVWVEVKCHYLMDVEF</sequence>
<name>A0ABP8ZQB9_9FLAO</name>
<organism evidence="1 2">
    <name type="scientific">Flavobacterium hankyongi</name>
    <dbReference type="NCBI Taxonomy" id="1176532"/>
    <lineage>
        <taxon>Bacteria</taxon>
        <taxon>Pseudomonadati</taxon>
        <taxon>Bacteroidota</taxon>
        <taxon>Flavobacteriia</taxon>
        <taxon>Flavobacteriales</taxon>
        <taxon>Flavobacteriaceae</taxon>
        <taxon>Flavobacterium</taxon>
    </lineage>
</organism>
<evidence type="ECO:0000313" key="1">
    <source>
        <dbReference type="EMBL" id="GAA4763084.1"/>
    </source>
</evidence>